<sequence length="206" mass="21548">MTPGPATFTIAKPADTTEQWSDLDLDAIVAQLKATGVYAPADQSPALEQVVAKAESNGHELHLVVLDKTYTPFTVFRDIATELQTQVGGTVIVFGGTGTGTSSSEFSRVELEDGTSEVTAGTAPAIAAEQIYDRATAPHVDWTLVTIGLIVVVVIGAVVARMTQLRRRRPVADAPAPATNGPAAGPAADPDDDVRNDDERPGSDAR</sequence>
<dbReference type="OrthoDB" id="4543462at2"/>
<keyword evidence="2" id="KW-1133">Transmembrane helix</keyword>
<evidence type="ECO:0000313" key="3">
    <source>
        <dbReference type="EMBL" id="AVM00667.1"/>
    </source>
</evidence>
<dbReference type="EMBL" id="CP027433">
    <property type="protein sequence ID" value="AVM00667.1"/>
    <property type="molecule type" value="Genomic_DNA"/>
</dbReference>
<dbReference type="Proteomes" id="UP000239814">
    <property type="component" value="Chromosome"/>
</dbReference>
<keyword evidence="4" id="KW-1185">Reference proteome</keyword>
<organism evidence="3 4">
    <name type="scientific">Gordonia iterans</name>
    <dbReference type="NCBI Taxonomy" id="1004901"/>
    <lineage>
        <taxon>Bacteria</taxon>
        <taxon>Bacillati</taxon>
        <taxon>Actinomycetota</taxon>
        <taxon>Actinomycetes</taxon>
        <taxon>Mycobacteriales</taxon>
        <taxon>Gordoniaceae</taxon>
        <taxon>Gordonia</taxon>
    </lineage>
</organism>
<dbReference type="RefSeq" id="WP_105942383.1">
    <property type="nucleotide sequence ID" value="NZ_CP027433.1"/>
</dbReference>
<evidence type="ECO:0000256" key="2">
    <source>
        <dbReference type="SAM" id="Phobius"/>
    </source>
</evidence>
<dbReference type="InterPro" id="IPR046498">
    <property type="entry name" value="Rv1476-like"/>
</dbReference>
<dbReference type="KEGG" id="git:C6V83_10690"/>
<feature type="compositionally biased region" description="Basic and acidic residues" evidence="1">
    <location>
        <begin position="197"/>
        <end position="206"/>
    </location>
</feature>
<keyword evidence="2" id="KW-0472">Membrane</keyword>
<protein>
    <submittedName>
        <fullName evidence="3">Uncharacterized protein</fullName>
    </submittedName>
</protein>
<reference evidence="3 4" key="1">
    <citation type="submission" date="2018-03" db="EMBL/GenBank/DDBJ databases">
        <title>Characteristics and genome of n-alkane degrading marine bacteria Gordonia iterans isolated from crude oil contaminated in Tae-an, South Korea.</title>
        <authorList>
            <person name="Lee S.-S."/>
            <person name="Kim H."/>
        </authorList>
    </citation>
    <scope>NUCLEOTIDE SEQUENCE [LARGE SCALE GENOMIC DNA]</scope>
    <source>
        <strain evidence="3 4">Co17</strain>
    </source>
</reference>
<feature type="transmembrane region" description="Helical" evidence="2">
    <location>
        <begin position="142"/>
        <end position="160"/>
    </location>
</feature>
<gene>
    <name evidence="3" type="ORF">C6V83_10690</name>
</gene>
<dbReference type="Pfam" id="PF20381">
    <property type="entry name" value="Rv1476"/>
    <property type="match status" value="1"/>
</dbReference>
<dbReference type="AlphaFoldDB" id="A0A2S0KG53"/>
<name>A0A2S0KG53_9ACTN</name>
<feature type="region of interest" description="Disordered" evidence="1">
    <location>
        <begin position="166"/>
        <end position="206"/>
    </location>
</feature>
<evidence type="ECO:0000313" key="4">
    <source>
        <dbReference type="Proteomes" id="UP000239814"/>
    </source>
</evidence>
<evidence type="ECO:0000256" key="1">
    <source>
        <dbReference type="SAM" id="MobiDB-lite"/>
    </source>
</evidence>
<keyword evidence="2" id="KW-0812">Transmembrane</keyword>
<proteinExistence type="predicted"/>
<feature type="compositionally biased region" description="Low complexity" evidence="1">
    <location>
        <begin position="172"/>
        <end position="188"/>
    </location>
</feature>
<accession>A0A2S0KG53</accession>